<evidence type="ECO:0000256" key="2">
    <source>
        <dbReference type="ARBA" id="ARBA00004496"/>
    </source>
</evidence>
<evidence type="ECO:0000313" key="9">
    <source>
        <dbReference type="EMBL" id="KOF87086.1"/>
    </source>
</evidence>
<feature type="coiled-coil region" evidence="6">
    <location>
        <begin position="1338"/>
        <end position="1389"/>
    </location>
</feature>
<dbReference type="InterPro" id="IPR002716">
    <property type="entry name" value="PIN_dom"/>
</dbReference>
<evidence type="ECO:0000256" key="6">
    <source>
        <dbReference type="SAM" id="Coils"/>
    </source>
</evidence>
<feature type="compositionally biased region" description="Polar residues" evidence="7">
    <location>
        <begin position="403"/>
        <end position="413"/>
    </location>
</feature>
<evidence type="ECO:0000256" key="3">
    <source>
        <dbReference type="ARBA" id="ARBA00022490"/>
    </source>
</evidence>
<dbReference type="Pfam" id="PF10374">
    <property type="entry name" value="EST1"/>
    <property type="match status" value="1"/>
</dbReference>
<feature type="compositionally biased region" description="Basic and acidic residues" evidence="7">
    <location>
        <begin position="30"/>
        <end position="52"/>
    </location>
</feature>
<keyword evidence="4" id="KW-0866">Nonsense-mediated mRNA decay</keyword>
<dbReference type="GO" id="GO:0005737">
    <property type="term" value="C:cytoplasm"/>
    <property type="evidence" value="ECO:0007669"/>
    <property type="project" value="UniProtKB-SubCell"/>
</dbReference>
<dbReference type="Gene3D" id="3.40.50.1010">
    <property type="entry name" value="5'-nuclease"/>
    <property type="match status" value="1"/>
</dbReference>
<feature type="compositionally biased region" description="Basic and acidic residues" evidence="7">
    <location>
        <begin position="445"/>
        <end position="457"/>
    </location>
</feature>
<dbReference type="PANTHER" id="PTHR15696">
    <property type="entry name" value="SMG-7 SUPPRESSOR WITH MORPHOLOGICAL EFFECT ON GENITALIA PROTEIN 7"/>
    <property type="match status" value="1"/>
</dbReference>
<feature type="compositionally biased region" description="Basic residues" evidence="7">
    <location>
        <begin position="458"/>
        <end position="467"/>
    </location>
</feature>
<keyword evidence="3" id="KW-0963">Cytoplasm</keyword>
<dbReference type="InterPro" id="IPR011990">
    <property type="entry name" value="TPR-like_helical_dom_sf"/>
</dbReference>
<feature type="region of interest" description="Disordered" evidence="7">
    <location>
        <begin position="240"/>
        <end position="265"/>
    </location>
</feature>
<feature type="compositionally biased region" description="Basic and acidic residues" evidence="7">
    <location>
        <begin position="98"/>
        <end position="109"/>
    </location>
</feature>
<keyword evidence="6" id="KW-0175">Coiled coil</keyword>
<proteinExistence type="predicted"/>
<accession>A0A0L8HCQ7</accession>
<feature type="region of interest" description="Disordered" evidence="7">
    <location>
        <begin position="127"/>
        <end position="147"/>
    </location>
</feature>
<dbReference type="CDD" id="cd09885">
    <property type="entry name" value="PIN_Smg6-like"/>
    <property type="match status" value="1"/>
</dbReference>
<protein>
    <recommendedName>
        <fullName evidence="8">PIN domain-containing protein</fullName>
    </recommendedName>
</protein>
<feature type="region of interest" description="Disordered" evidence="7">
    <location>
        <begin position="288"/>
        <end position="312"/>
    </location>
</feature>
<feature type="compositionally biased region" description="Basic and acidic residues" evidence="7">
    <location>
        <begin position="240"/>
        <end position="262"/>
    </location>
</feature>
<evidence type="ECO:0000259" key="8">
    <source>
        <dbReference type="SMART" id="SM00670"/>
    </source>
</evidence>
<dbReference type="PANTHER" id="PTHR15696:SF0">
    <property type="entry name" value="TELOMERASE-BINDING PROTEIN EST1A"/>
    <property type="match status" value="1"/>
</dbReference>
<feature type="compositionally biased region" description="Basic and acidic residues" evidence="7">
    <location>
        <begin position="474"/>
        <end position="484"/>
    </location>
</feature>
<dbReference type="InterPro" id="IPR045153">
    <property type="entry name" value="Est1/Ebs1-like"/>
</dbReference>
<feature type="region of interest" description="Disordered" evidence="7">
    <location>
        <begin position="19"/>
        <end position="109"/>
    </location>
</feature>
<dbReference type="SUPFAM" id="SSF48452">
    <property type="entry name" value="TPR-like"/>
    <property type="match status" value="1"/>
</dbReference>
<dbReference type="Pfam" id="PF10373">
    <property type="entry name" value="EST1_DNA_bind"/>
    <property type="match status" value="2"/>
</dbReference>
<dbReference type="FunFam" id="3.40.50.1010:FF:000014">
    <property type="entry name" value="telomerase-binding protein EST1A isoform X1"/>
    <property type="match status" value="1"/>
</dbReference>
<dbReference type="Pfam" id="PF13638">
    <property type="entry name" value="PIN_4"/>
    <property type="match status" value="1"/>
</dbReference>
<dbReference type="GO" id="GO:0005697">
    <property type="term" value="C:telomerase holoenzyme complex"/>
    <property type="evidence" value="ECO:0007669"/>
    <property type="project" value="TreeGrafter"/>
</dbReference>
<evidence type="ECO:0000256" key="4">
    <source>
        <dbReference type="ARBA" id="ARBA00023161"/>
    </source>
</evidence>
<feature type="compositionally biased region" description="Basic and acidic residues" evidence="7">
    <location>
        <begin position="561"/>
        <end position="578"/>
    </location>
</feature>
<evidence type="ECO:0000256" key="1">
    <source>
        <dbReference type="ARBA" id="ARBA00004123"/>
    </source>
</evidence>
<reference evidence="9" key="1">
    <citation type="submission" date="2015-07" db="EMBL/GenBank/DDBJ databases">
        <title>MeaNS - Measles Nucleotide Surveillance Program.</title>
        <authorList>
            <person name="Tran T."/>
            <person name="Druce J."/>
        </authorList>
    </citation>
    <scope>NUCLEOTIDE SEQUENCE</scope>
    <source>
        <strain evidence="9">UCB-OBI-ISO-001</strain>
        <tissue evidence="9">Gonad</tissue>
    </source>
</reference>
<organism evidence="9">
    <name type="scientific">Octopus bimaculoides</name>
    <name type="common">California two-spotted octopus</name>
    <dbReference type="NCBI Taxonomy" id="37653"/>
    <lineage>
        <taxon>Eukaryota</taxon>
        <taxon>Metazoa</taxon>
        <taxon>Spiralia</taxon>
        <taxon>Lophotrochozoa</taxon>
        <taxon>Mollusca</taxon>
        <taxon>Cephalopoda</taxon>
        <taxon>Coleoidea</taxon>
        <taxon>Octopodiformes</taxon>
        <taxon>Octopoda</taxon>
        <taxon>Incirrata</taxon>
        <taxon>Octopodidae</taxon>
        <taxon>Octopus</taxon>
    </lineage>
</organism>
<dbReference type="InterPro" id="IPR029060">
    <property type="entry name" value="PIN-like_dom_sf"/>
</dbReference>
<dbReference type="InterPro" id="IPR019458">
    <property type="entry name" value="Est1-like_N"/>
</dbReference>
<feature type="region of interest" description="Disordered" evidence="7">
    <location>
        <begin position="385"/>
        <end position="580"/>
    </location>
</feature>
<dbReference type="EMBL" id="KQ418496">
    <property type="protein sequence ID" value="KOF87086.1"/>
    <property type="molecule type" value="Genomic_DNA"/>
</dbReference>
<evidence type="ECO:0000256" key="7">
    <source>
        <dbReference type="SAM" id="MobiDB-lite"/>
    </source>
</evidence>
<dbReference type="InterPro" id="IPR018834">
    <property type="entry name" value="DNA/RNA-bd_Est1-type"/>
</dbReference>
<sequence length="1578" mass="181550">MEVAAMAQQQEKVRGLYIKSAGDSTAQKDTNLDKSVEKTRKENKGKLKEYFGKPRTKRPTREVYQPGITRLSRRTENKGEERFKKSTSGTDGFTSDDESYRDSKDSSMEKEIDSIAGTLNTFYVHGSNSLPRKTSQLASQDPRKTSTLTYKKPEIPRYIPRAKLIEQSSKSDTKTDVEQKEILSSSGSNRKVDIKHDLNKMVVTVLNDQLEGGGGGGGQSRRNNSQLLNLQFHDKADGHYREEDFYRSPKHRGSLDYSRESEAEAPISPGARMCRYKFEGMRKSIDFSRDDDCDSVSSQSQRQSKRRSYTKTKCYTSQYRRQRTGSISSEFSAASDASMEDVNGGQTFDWDEDVEHQMSKSVHEELREGTQKIQQMTEDMQNMDYLGKQPRCGVVENRRVRTESSGSNYSDQLSHVRSRKRDRRRSSRHSKTESRDSSIQSNPSKEYEPERPGEGSRKGKGRGRRKKTTYESSKNNEQENDLRKLGIKVTFGKSDRQVEVNQAANGKSGENKNSEKSSAPRGGGIIHLPHNVSTVPDHQGHFGPQSDTVQPSLAPRNMQSRPREQGGEAKKKLFDPKNPKKPIIIKNSILKFYDTYEHSDSVDAYPRNLPVFYSDSNNPDGTTYRGSPSSPHSDPYISRFHTLPKEIGLSSDDIFNQDSCYQKSSSRYPSAGPPKLRKYQFETMPREYGQGLEVCNPPRSRAHCRTMAEQLFHDSLPLEGQLSNMVSRGLQPESMNKLSQLRLDLQTKCEQIILLDLEVSIKQNVEQLLWKSVYYQLIEIYRKQLSEEPSTRNISTESIKEQLFTVLDEGTSFYEGLLEHLQTTYNFSLTPFLDTNGSPPETCNRTVKLALLTAQRIMICLGDIARYRELANDSTNYGRARSWYMRAQQLAPKNGRPYNQLAILALYTKRKLDSVYYYMRSLAASFYNWMPFLTPATPRVLWVLFACHQYRSQSGGTGINHFLMVLFTFHWHRLIFQAEASEKKRMAEREKIEKLKSQQRQQGQRREIWVAPDGTSHEDKLEDSYEEDLSKLPLDKLNRRFVQSFLNVHGKLFTKIGMETFQEMCSQMLREFHTLLQQAHPTITNVRILQLMAINMFTIENTTLKGDHKDDEDCRLLLQEYAVQLGLDMFAILVDRCAELLHNHLQCENSAREILSYTLSHYVPAVKVWTDWMICHLQLWMPQHCVKNFDLGANVDVWEALAKLCNVLKQVDISHVRLYKDKRENCEPVILSEDTMLCGFVPLLSAPFNPTYVHSTVDKDIARDCLRIQSLQMFGDYLCGIETPMLSFDVETKCYSSTEPSLLIDEAELEMNIEQYVTSEDEAVMETEEDDITDGEEMKMLKAKKEELKKRVEKQSRHQQNIQMLRAKRDALQQQVDQQASRKQNIQALLRKQRNCCIEIEIQPVYLIPDTNCFIDHLLGLQKLIFSENYTISVPLIVINELDGLVRGNLEGHYESIEHSDMVKENARLAMTFLEQQFEQKNPHLRAQTTKGTMLQTILYRSEATDTKGNNDDLILTCCLHYCKDTTKDFIPKGKDEPNRIYRDVVLLTDDRNLRLKAHTYNVPVKDVPSFLKWCKVT</sequence>
<dbReference type="SMART" id="SM00670">
    <property type="entry name" value="PINc"/>
    <property type="match status" value="1"/>
</dbReference>
<dbReference type="OrthoDB" id="2017974at2759"/>
<dbReference type="GO" id="GO:0000184">
    <property type="term" value="P:nuclear-transcribed mRNA catabolic process, nonsense-mediated decay"/>
    <property type="evidence" value="ECO:0007669"/>
    <property type="project" value="UniProtKB-KW"/>
</dbReference>
<dbReference type="STRING" id="37653.A0A0L8HCQ7"/>
<feature type="region of interest" description="Disordered" evidence="7">
    <location>
        <begin position="165"/>
        <end position="188"/>
    </location>
</feature>
<dbReference type="GO" id="GO:0042162">
    <property type="term" value="F:telomeric DNA binding"/>
    <property type="evidence" value="ECO:0007669"/>
    <property type="project" value="TreeGrafter"/>
</dbReference>
<name>A0A0L8HCQ7_OCTBM</name>
<dbReference type="SUPFAM" id="SSF88723">
    <property type="entry name" value="PIN domain-like"/>
    <property type="match status" value="1"/>
</dbReference>
<feature type="compositionally biased region" description="Basic and acidic residues" evidence="7">
    <location>
        <begin position="73"/>
        <end position="84"/>
    </location>
</feature>
<dbReference type="Gene3D" id="1.25.40.10">
    <property type="entry name" value="Tetratricopeptide repeat domain"/>
    <property type="match status" value="1"/>
</dbReference>
<feature type="compositionally biased region" description="Basic and acidic residues" evidence="7">
    <location>
        <begin position="169"/>
        <end position="181"/>
    </location>
</feature>
<dbReference type="GO" id="GO:0070034">
    <property type="term" value="F:telomerase RNA binding"/>
    <property type="evidence" value="ECO:0007669"/>
    <property type="project" value="TreeGrafter"/>
</dbReference>
<evidence type="ECO:0000256" key="5">
    <source>
        <dbReference type="ARBA" id="ARBA00023242"/>
    </source>
</evidence>
<comment type="subcellular location">
    <subcellularLocation>
        <location evidence="2">Cytoplasm</location>
    </subcellularLocation>
    <subcellularLocation>
        <location evidence="1">Nucleus</location>
    </subcellularLocation>
</comment>
<feature type="domain" description="PIN" evidence="8">
    <location>
        <begin position="1405"/>
        <end position="1556"/>
    </location>
</feature>
<feature type="compositionally biased region" description="Basic residues" evidence="7">
    <location>
        <begin position="416"/>
        <end position="429"/>
    </location>
</feature>
<gene>
    <name evidence="9" type="ORF">OCBIM_22017440mg</name>
</gene>
<keyword evidence="5" id="KW-0539">Nucleus</keyword>